<evidence type="ECO:0000313" key="10">
    <source>
        <dbReference type="EMBL" id="MBD7996213.1"/>
    </source>
</evidence>
<keyword evidence="4" id="KW-0997">Cell inner membrane</keyword>
<feature type="transmembrane region" description="Helical" evidence="8">
    <location>
        <begin position="598"/>
        <end position="618"/>
    </location>
</feature>
<dbReference type="Gene3D" id="1.10.3720.10">
    <property type="entry name" value="MetI-like"/>
    <property type="match status" value="2"/>
</dbReference>
<comment type="subcellular location">
    <subcellularLocation>
        <location evidence="1">Cell inner membrane</location>
        <topology evidence="1">Multi-pass membrane protein</topology>
    </subcellularLocation>
    <subcellularLocation>
        <location evidence="8">Cell membrane</location>
        <topology evidence="8">Multi-pass membrane protein</topology>
    </subcellularLocation>
</comment>
<dbReference type="Pfam" id="PF00528">
    <property type="entry name" value="BPD_transp_1"/>
    <property type="match status" value="2"/>
</dbReference>
<feature type="transmembrane region" description="Helical" evidence="8">
    <location>
        <begin position="428"/>
        <end position="449"/>
    </location>
</feature>
<sequence length="632" mass="69235">MPRRVRLCSDKDVTVTTTILAPDPQKLHDQEKKRRRPKVPLRYRIRLYAQNPVVTIGFLALVLFCYLIVVPIISLLIDGVVVHRRETGITQQEEGSFTTYYLWRVFVSPQAVSIFWAPLANTLMIALCSVVLALLVGVSVAWLMVRTNMWGRRWFATALIVPYMLPAWTFALAWVTIFKNRTSGGQSGWLENLGVTVPNWLSYGQIPIILIFAIHFSPFVILLVGNSLKRFDSTLEESSRLLGASRLKTTFDIILPLLRPSLISAVTLILAKVLGEFGVAYVLGLPVNVNVLATSLYRNIYSDQKGSAAVMAAVIVMIGAISLWIDMHFLREAKRFVTISGKSGSNNTVMDLKKARPFATLACMVLFLVSVAVPITVLALSTLMKQPGVFKFENFTLQFWAGRDLPTVGFQDGILFNSEVWSAAWNSLWIVGLAALMAGIMGLVIGYVVVRSPSGFISGALRQMVFLPYLVPGIAFAVAYLSLFSVQRGPIPALYGTAAILVLIYFTEQMPFASRSGISAMMQLGSDPEEAAQMSGAGWWRRFFTIVLPIQKGALATGILMAFISGIKSLSLVVILAVPGMDVLTTLSIRLLDVGYSQAGNAVVLLVAAIAFFGTYGVQKIMKTDLAQGIGG</sequence>
<name>A0ABR8UUL4_9MICC</name>
<evidence type="ECO:0000256" key="4">
    <source>
        <dbReference type="ARBA" id="ARBA00022519"/>
    </source>
</evidence>
<feature type="transmembrane region" description="Helical" evidence="8">
    <location>
        <begin position="200"/>
        <end position="224"/>
    </location>
</feature>
<dbReference type="CDD" id="cd06261">
    <property type="entry name" value="TM_PBP2"/>
    <property type="match status" value="2"/>
</dbReference>
<feature type="domain" description="ABC transmembrane type-1" evidence="9">
    <location>
        <begin position="424"/>
        <end position="622"/>
    </location>
</feature>
<organism evidence="10 11">
    <name type="scientific">Arthrobacter gallicola</name>
    <dbReference type="NCBI Taxonomy" id="2762225"/>
    <lineage>
        <taxon>Bacteria</taxon>
        <taxon>Bacillati</taxon>
        <taxon>Actinomycetota</taxon>
        <taxon>Actinomycetes</taxon>
        <taxon>Micrococcales</taxon>
        <taxon>Micrococcaceae</taxon>
        <taxon>Arthrobacter</taxon>
    </lineage>
</organism>
<comment type="similarity">
    <text evidence="8">Belongs to the binding-protein-dependent transport system permease family.</text>
</comment>
<feature type="transmembrane region" description="Helical" evidence="8">
    <location>
        <begin position="53"/>
        <end position="77"/>
    </location>
</feature>
<feature type="transmembrane region" description="Helical" evidence="8">
    <location>
        <begin position="461"/>
        <end position="483"/>
    </location>
</feature>
<feature type="transmembrane region" description="Helical" evidence="8">
    <location>
        <begin position="358"/>
        <end position="380"/>
    </location>
</feature>
<keyword evidence="11" id="KW-1185">Reference proteome</keyword>
<dbReference type="Proteomes" id="UP000609874">
    <property type="component" value="Unassembled WGS sequence"/>
</dbReference>
<evidence type="ECO:0000256" key="7">
    <source>
        <dbReference type="ARBA" id="ARBA00023136"/>
    </source>
</evidence>
<evidence type="ECO:0000313" key="11">
    <source>
        <dbReference type="Proteomes" id="UP000609874"/>
    </source>
</evidence>
<gene>
    <name evidence="10" type="ORF">H9639_12980</name>
</gene>
<evidence type="ECO:0000259" key="9">
    <source>
        <dbReference type="PROSITE" id="PS50928"/>
    </source>
</evidence>
<keyword evidence="6 8" id="KW-1133">Transmembrane helix</keyword>
<dbReference type="InterPro" id="IPR000515">
    <property type="entry name" value="MetI-like"/>
</dbReference>
<feature type="transmembrane region" description="Helical" evidence="8">
    <location>
        <begin position="489"/>
        <end position="506"/>
    </location>
</feature>
<accession>A0ABR8UUL4</accession>
<dbReference type="EMBL" id="JACSQD010000006">
    <property type="protein sequence ID" value="MBD7996213.1"/>
    <property type="molecule type" value="Genomic_DNA"/>
</dbReference>
<protein>
    <submittedName>
        <fullName evidence="10">Iron ABC transporter permease</fullName>
    </submittedName>
</protein>
<feature type="transmembrane region" description="Helical" evidence="8">
    <location>
        <begin position="554"/>
        <end position="578"/>
    </location>
</feature>
<comment type="caution">
    <text evidence="10">The sequence shown here is derived from an EMBL/GenBank/DDBJ whole genome shotgun (WGS) entry which is preliminary data.</text>
</comment>
<feature type="transmembrane region" description="Helical" evidence="8">
    <location>
        <begin position="123"/>
        <end position="145"/>
    </location>
</feature>
<dbReference type="PROSITE" id="PS50928">
    <property type="entry name" value="ABC_TM1"/>
    <property type="match status" value="2"/>
</dbReference>
<evidence type="ECO:0000256" key="5">
    <source>
        <dbReference type="ARBA" id="ARBA00022692"/>
    </source>
</evidence>
<evidence type="ECO:0000256" key="3">
    <source>
        <dbReference type="ARBA" id="ARBA00022475"/>
    </source>
</evidence>
<reference evidence="10 11" key="1">
    <citation type="submission" date="2020-08" db="EMBL/GenBank/DDBJ databases">
        <title>A Genomic Blueprint of the Chicken Gut Microbiome.</title>
        <authorList>
            <person name="Gilroy R."/>
            <person name="Ravi A."/>
            <person name="Getino M."/>
            <person name="Pursley I."/>
            <person name="Horton D.L."/>
            <person name="Alikhan N.-F."/>
            <person name="Baker D."/>
            <person name="Gharbi K."/>
            <person name="Hall N."/>
            <person name="Watson M."/>
            <person name="Adriaenssens E.M."/>
            <person name="Foster-Nyarko E."/>
            <person name="Jarju S."/>
            <person name="Secka A."/>
            <person name="Antonio M."/>
            <person name="Oren A."/>
            <person name="Chaudhuri R."/>
            <person name="La Ragione R.M."/>
            <person name="Hildebrand F."/>
            <person name="Pallen M.J."/>
        </authorList>
    </citation>
    <scope>NUCLEOTIDE SEQUENCE [LARGE SCALE GENOMIC DNA]</scope>
    <source>
        <strain evidence="10 11">Sa2CUA1</strain>
    </source>
</reference>
<feature type="transmembrane region" description="Helical" evidence="8">
    <location>
        <begin position="307"/>
        <end position="325"/>
    </location>
</feature>
<dbReference type="PANTHER" id="PTHR43357">
    <property type="entry name" value="INNER MEMBRANE ABC TRANSPORTER PERMEASE PROTEIN YDCV"/>
    <property type="match status" value="1"/>
</dbReference>
<dbReference type="InterPro" id="IPR035906">
    <property type="entry name" value="MetI-like_sf"/>
</dbReference>
<keyword evidence="2 8" id="KW-0813">Transport</keyword>
<dbReference type="PANTHER" id="PTHR43357:SF4">
    <property type="entry name" value="INNER MEMBRANE ABC TRANSPORTER PERMEASE PROTEIN YDCV"/>
    <property type="match status" value="1"/>
</dbReference>
<evidence type="ECO:0000256" key="2">
    <source>
        <dbReference type="ARBA" id="ARBA00022448"/>
    </source>
</evidence>
<evidence type="ECO:0000256" key="6">
    <source>
        <dbReference type="ARBA" id="ARBA00022989"/>
    </source>
</evidence>
<keyword evidence="7 8" id="KW-0472">Membrane</keyword>
<keyword evidence="5 8" id="KW-0812">Transmembrane</keyword>
<proteinExistence type="inferred from homology"/>
<feature type="transmembrane region" description="Helical" evidence="8">
    <location>
        <begin position="154"/>
        <end position="177"/>
    </location>
</feature>
<evidence type="ECO:0000256" key="1">
    <source>
        <dbReference type="ARBA" id="ARBA00004429"/>
    </source>
</evidence>
<keyword evidence="3" id="KW-1003">Cell membrane</keyword>
<feature type="domain" description="ABC transmembrane type-1" evidence="9">
    <location>
        <begin position="119"/>
        <end position="329"/>
    </location>
</feature>
<evidence type="ECO:0000256" key="8">
    <source>
        <dbReference type="RuleBase" id="RU363032"/>
    </source>
</evidence>
<dbReference type="SUPFAM" id="SSF161098">
    <property type="entry name" value="MetI-like"/>
    <property type="match status" value="2"/>
</dbReference>